<comment type="similarity">
    <text evidence="2">Belongs to the MscS (TC 1.A.23) family.</text>
</comment>
<dbReference type="GO" id="GO:0008381">
    <property type="term" value="F:mechanosensitive monoatomic ion channel activity"/>
    <property type="evidence" value="ECO:0007669"/>
    <property type="project" value="InterPro"/>
</dbReference>
<protein>
    <recommendedName>
        <fullName evidence="12">Small conductance mechanosensitive ion channel protein</fullName>
    </recommendedName>
</protein>
<dbReference type="Pfam" id="PF21088">
    <property type="entry name" value="MS_channel_1st"/>
    <property type="match status" value="1"/>
</dbReference>
<evidence type="ECO:0000256" key="6">
    <source>
        <dbReference type="ARBA" id="ARBA00023136"/>
    </source>
</evidence>
<dbReference type="Pfam" id="PF00924">
    <property type="entry name" value="MS_channel_2nd"/>
    <property type="match status" value="1"/>
</dbReference>
<gene>
    <name evidence="10" type="ORF">I573_01596</name>
</gene>
<dbReference type="InterPro" id="IPR023408">
    <property type="entry name" value="MscS_beta-dom_sf"/>
</dbReference>
<evidence type="ECO:0000256" key="5">
    <source>
        <dbReference type="ARBA" id="ARBA00022989"/>
    </source>
</evidence>
<evidence type="ECO:0000256" key="2">
    <source>
        <dbReference type="ARBA" id="ARBA00008017"/>
    </source>
</evidence>
<comment type="caution">
    <text evidence="10">The sequence shown here is derived from an EMBL/GenBank/DDBJ whole genome shotgun (WGS) entry which is preliminary data.</text>
</comment>
<dbReference type="InterPro" id="IPR006685">
    <property type="entry name" value="MscS_channel_2nd"/>
</dbReference>
<evidence type="ECO:0000256" key="3">
    <source>
        <dbReference type="ARBA" id="ARBA00022475"/>
    </source>
</evidence>
<evidence type="ECO:0008006" key="12">
    <source>
        <dbReference type="Google" id="ProtNLM"/>
    </source>
</evidence>
<dbReference type="PANTHER" id="PTHR30460:SF0">
    <property type="entry name" value="MODERATE CONDUCTANCE MECHANOSENSITIVE CHANNEL YBIO"/>
    <property type="match status" value="1"/>
</dbReference>
<dbReference type="Gene3D" id="1.10.287.1260">
    <property type="match status" value="1"/>
</dbReference>
<dbReference type="Gene3D" id="2.30.30.60">
    <property type="match status" value="1"/>
</dbReference>
<dbReference type="SUPFAM" id="SSF50182">
    <property type="entry name" value="Sm-like ribonucleoproteins"/>
    <property type="match status" value="1"/>
</dbReference>
<keyword evidence="5 7" id="KW-1133">Transmembrane helix</keyword>
<keyword evidence="11" id="KW-1185">Reference proteome</keyword>
<keyword evidence="6 7" id="KW-0472">Membrane</keyword>
<accession>S0P641</accession>
<dbReference type="RefSeq" id="WP_016185534.1">
    <property type="nucleotide sequence ID" value="NZ_ASWO01000005.1"/>
</dbReference>
<dbReference type="InterPro" id="IPR010920">
    <property type="entry name" value="LSM_dom_sf"/>
</dbReference>
<reference evidence="10 11" key="1">
    <citation type="submission" date="2013-03" db="EMBL/GenBank/DDBJ databases">
        <title>The Genome Sequence of Enterococcus sulfureus ATCC_49903 (PacBio/Illumina hybrid assembly).</title>
        <authorList>
            <consortium name="The Broad Institute Genomics Platform"/>
            <consortium name="The Broad Institute Genome Sequencing Center for Infectious Disease"/>
            <person name="Earl A."/>
            <person name="Russ C."/>
            <person name="Gilmore M."/>
            <person name="Surin D."/>
            <person name="Walker B."/>
            <person name="Young S."/>
            <person name="Zeng Q."/>
            <person name="Gargeya S."/>
            <person name="Fitzgerald M."/>
            <person name="Haas B."/>
            <person name="Abouelleil A."/>
            <person name="Allen A.W."/>
            <person name="Alvarado L."/>
            <person name="Arachchi H.M."/>
            <person name="Berlin A.M."/>
            <person name="Chapman S.B."/>
            <person name="Gainer-Dewar J."/>
            <person name="Goldberg J."/>
            <person name="Griggs A."/>
            <person name="Gujja S."/>
            <person name="Hansen M."/>
            <person name="Howarth C."/>
            <person name="Imamovic A."/>
            <person name="Ireland A."/>
            <person name="Larimer J."/>
            <person name="McCowan C."/>
            <person name="Murphy C."/>
            <person name="Pearson M."/>
            <person name="Poon T.W."/>
            <person name="Priest M."/>
            <person name="Roberts A."/>
            <person name="Saif S."/>
            <person name="Shea T."/>
            <person name="Sisk P."/>
            <person name="Sykes S."/>
            <person name="Wortman J."/>
            <person name="Nusbaum C."/>
            <person name="Birren B."/>
        </authorList>
    </citation>
    <scope>NUCLEOTIDE SEQUENCE [LARGE SCALE GENOMIC DNA]</scope>
    <source>
        <strain evidence="10 11">ATCC 49903</strain>
    </source>
</reference>
<keyword evidence="3" id="KW-1003">Cell membrane</keyword>
<dbReference type="SUPFAM" id="SSF82689">
    <property type="entry name" value="Mechanosensitive channel protein MscS (YggB), C-terminal domain"/>
    <property type="match status" value="1"/>
</dbReference>
<proteinExistence type="inferred from homology"/>
<dbReference type="InterPro" id="IPR045276">
    <property type="entry name" value="YbiO_bact"/>
</dbReference>
<dbReference type="SUPFAM" id="SSF82861">
    <property type="entry name" value="Mechanosensitive channel protein MscS (YggB), transmembrane region"/>
    <property type="match status" value="1"/>
</dbReference>
<keyword evidence="4 7" id="KW-0812">Transmembrane</keyword>
<dbReference type="InterPro" id="IPR049142">
    <property type="entry name" value="MS_channel_1st"/>
</dbReference>
<dbReference type="Proteomes" id="UP000015961">
    <property type="component" value="Unassembled WGS sequence"/>
</dbReference>
<evidence type="ECO:0000256" key="4">
    <source>
        <dbReference type="ARBA" id="ARBA00022692"/>
    </source>
</evidence>
<dbReference type="EMBL" id="ASWO01000005">
    <property type="protein sequence ID" value="EOT83871.1"/>
    <property type="molecule type" value="Genomic_DNA"/>
</dbReference>
<dbReference type="eggNOG" id="COG0668">
    <property type="taxonomic scope" value="Bacteria"/>
</dbReference>
<dbReference type="InterPro" id="IPR011014">
    <property type="entry name" value="MscS_channel_TM-2"/>
</dbReference>
<comment type="subcellular location">
    <subcellularLocation>
        <location evidence="1">Cell membrane</location>
        <topology evidence="1">Multi-pass membrane protein</topology>
    </subcellularLocation>
</comment>
<dbReference type="PATRIC" id="fig|1140003.3.peg.1040"/>
<dbReference type="OrthoDB" id="9809206at2"/>
<feature type="transmembrane region" description="Helical" evidence="7">
    <location>
        <begin position="92"/>
        <end position="113"/>
    </location>
</feature>
<dbReference type="InterPro" id="IPR011066">
    <property type="entry name" value="MscS_channel_C_sf"/>
</dbReference>
<dbReference type="STRING" id="1140003.OMY_01082"/>
<evidence type="ECO:0000259" key="8">
    <source>
        <dbReference type="Pfam" id="PF00924"/>
    </source>
</evidence>
<evidence type="ECO:0000256" key="7">
    <source>
        <dbReference type="SAM" id="Phobius"/>
    </source>
</evidence>
<organism evidence="10 11">
    <name type="scientific">Enterococcus sulfureus ATCC 49903</name>
    <dbReference type="NCBI Taxonomy" id="1140003"/>
    <lineage>
        <taxon>Bacteria</taxon>
        <taxon>Bacillati</taxon>
        <taxon>Bacillota</taxon>
        <taxon>Bacilli</taxon>
        <taxon>Lactobacillales</taxon>
        <taxon>Enterococcaceae</taxon>
        <taxon>Enterococcus</taxon>
    </lineage>
</organism>
<evidence type="ECO:0000313" key="10">
    <source>
        <dbReference type="EMBL" id="EOT83871.1"/>
    </source>
</evidence>
<evidence type="ECO:0000313" key="11">
    <source>
        <dbReference type="Proteomes" id="UP000015961"/>
    </source>
</evidence>
<evidence type="ECO:0000259" key="9">
    <source>
        <dbReference type="Pfam" id="PF21088"/>
    </source>
</evidence>
<feature type="transmembrane region" description="Helical" evidence="7">
    <location>
        <begin position="42"/>
        <end position="71"/>
    </location>
</feature>
<feature type="domain" description="Mechanosensitive ion channel transmembrane helices 2/3" evidence="9">
    <location>
        <begin position="102"/>
        <end position="139"/>
    </location>
</feature>
<feature type="domain" description="Mechanosensitive ion channel MscS" evidence="8">
    <location>
        <begin position="143"/>
        <end position="207"/>
    </location>
</feature>
<name>S0P641_9ENTE</name>
<sequence length="307" mass="33650">MSLLLSVTSTVSSDSTNSIIEPTTKQLNALQKWWASIDWEALIALVIQKTIMVIFLIILFLIIWKLSLAILNRAHKSYDRKNSVNASRMNTMFNLIGNIMQYTVGFLFVYSLLSALGVPVGSLLAGAGIIGLAIGLGAQGFMNDIITGFFIIMEQQVSVGDYIKLANLNIEGTVTGVGLRTMKLKAFDGTVHFIPNRNITTVSNASRANMRVLVDVRIDPAEDLEQIRAVIGKVNHEIEMKYEDSITTPPSIFGMVDLGNGMFALRSTLYVKNGFQYQIEEELLNASVSALVKAGFTIPTTPILPTV</sequence>
<dbReference type="Gene3D" id="3.30.70.100">
    <property type="match status" value="1"/>
</dbReference>
<dbReference type="AlphaFoldDB" id="S0P641"/>
<dbReference type="GO" id="GO:0005886">
    <property type="term" value="C:plasma membrane"/>
    <property type="evidence" value="ECO:0007669"/>
    <property type="project" value="UniProtKB-SubCell"/>
</dbReference>
<dbReference type="PANTHER" id="PTHR30460">
    <property type="entry name" value="MODERATE CONDUCTANCE MECHANOSENSITIVE CHANNEL YBIO"/>
    <property type="match status" value="1"/>
</dbReference>
<evidence type="ECO:0000256" key="1">
    <source>
        <dbReference type="ARBA" id="ARBA00004651"/>
    </source>
</evidence>